<dbReference type="Proteomes" id="UP000253817">
    <property type="component" value="Unassembled WGS sequence"/>
</dbReference>
<evidence type="ECO:0008006" key="5">
    <source>
        <dbReference type="Google" id="ProtNLM"/>
    </source>
</evidence>
<reference evidence="2" key="3">
    <citation type="journal article" date="2019" name="Microbiol. Resour. Announc.">
        <title>Draft Genome Sequences of Type Strains of Gordonibacter faecihominis, Paraeggerthella hongkongensis, Parvibacter caecicola,Slackia equolifaciens, Slackia faecicanis, and Slackia isoflavoniconvertens.</title>
        <authorList>
            <person name="Danylec N."/>
            <person name="Stoll D.A."/>
            <person name="Dotsch A."/>
            <person name="Huch M."/>
        </authorList>
    </citation>
    <scope>NUCLEOTIDE SEQUENCE</scope>
    <source>
        <strain evidence="2">DSM 16107</strain>
    </source>
</reference>
<name>A0A3N0IZM2_9ACTN</name>
<proteinExistence type="predicted"/>
<comment type="caution">
    <text evidence="2">The sequence shown here is derived from an EMBL/GenBank/DDBJ whole genome shotgun (WGS) entry which is preliminary data.</text>
</comment>
<accession>A0A3N0IZM2</accession>
<keyword evidence="3" id="KW-1185">Reference proteome</keyword>
<evidence type="ECO:0000313" key="4">
    <source>
        <dbReference type="Proteomes" id="UP000270112"/>
    </source>
</evidence>
<reference evidence="1 3" key="1">
    <citation type="journal article" date="2018" name="Elife">
        <title>Discovery and characterization of a prevalent human gut bacterial enzyme sufficient for the inactivation of a family of plant toxins.</title>
        <authorList>
            <person name="Koppel N."/>
            <person name="Bisanz J.E."/>
            <person name="Pandelia M.E."/>
            <person name="Turnbaugh P.J."/>
            <person name="Balskus E.P."/>
        </authorList>
    </citation>
    <scope>NUCLEOTIDE SEQUENCE [LARGE SCALE GENOMIC DNA]</scope>
    <source>
        <strain evidence="1 3">DSM 16107</strain>
    </source>
</reference>
<gene>
    <name evidence="1" type="ORF">C1876_04470</name>
    <name evidence="2" type="ORF">DMP09_04765</name>
</gene>
<sequence length="163" mass="18885">MVKELNPEAEVVISSSDERYEIPQARRHSPERDAYELDRFCFELIEDETCFLYGDVFYTNEVMESILSTPCEGMLFWGSATSIYAVRVKRGAILRQCIEILRGKIVAREIDDAKGWQVYHLYNEMPLEGREIGGGFCIVSDETMDFNCPEDYDSFVLRHESKN</sequence>
<dbReference type="EMBL" id="PPTT01000005">
    <property type="protein sequence ID" value="RDB70486.1"/>
    <property type="molecule type" value="Genomic_DNA"/>
</dbReference>
<dbReference type="EMBL" id="QICC01000012">
    <property type="protein sequence ID" value="RNM42449.1"/>
    <property type="molecule type" value="Genomic_DNA"/>
</dbReference>
<dbReference type="Proteomes" id="UP000270112">
    <property type="component" value="Unassembled WGS sequence"/>
</dbReference>
<evidence type="ECO:0000313" key="2">
    <source>
        <dbReference type="EMBL" id="RNM42449.1"/>
    </source>
</evidence>
<evidence type="ECO:0000313" key="1">
    <source>
        <dbReference type="EMBL" id="RDB70486.1"/>
    </source>
</evidence>
<reference evidence="4" key="2">
    <citation type="submission" date="2018-05" db="EMBL/GenBank/DDBJ databases">
        <title>Genome Sequencing of selected type strains of the family Eggerthellaceae.</title>
        <authorList>
            <person name="Danylec N."/>
            <person name="Stoll D.A."/>
            <person name="Doetsch A."/>
            <person name="Huch M."/>
        </authorList>
    </citation>
    <scope>NUCLEOTIDE SEQUENCE [LARGE SCALE GENOMIC DNA]</scope>
    <source>
        <strain evidence="4">DSM 16107</strain>
    </source>
</reference>
<organism evidence="2 4">
    <name type="scientific">Eggerthella sinensis</name>
    <dbReference type="NCBI Taxonomy" id="242230"/>
    <lineage>
        <taxon>Bacteria</taxon>
        <taxon>Bacillati</taxon>
        <taxon>Actinomycetota</taxon>
        <taxon>Coriobacteriia</taxon>
        <taxon>Eggerthellales</taxon>
        <taxon>Eggerthellaceae</taxon>
        <taxon>Eggerthella</taxon>
    </lineage>
</organism>
<evidence type="ECO:0000313" key="3">
    <source>
        <dbReference type="Proteomes" id="UP000253817"/>
    </source>
</evidence>
<protein>
    <recommendedName>
        <fullName evidence="5">MobA-like NTP transferase domain-containing protein</fullName>
    </recommendedName>
</protein>
<dbReference type="AlphaFoldDB" id="A0A3N0IZM2"/>